<dbReference type="STRING" id="1037660.A0A066VMG0"/>
<feature type="region of interest" description="Disordered" evidence="1">
    <location>
        <begin position="500"/>
        <end position="591"/>
    </location>
</feature>
<protein>
    <submittedName>
        <fullName evidence="2">Uncharacterized protein</fullName>
    </submittedName>
</protein>
<feature type="compositionally biased region" description="Basic and acidic residues" evidence="1">
    <location>
        <begin position="141"/>
        <end position="158"/>
    </location>
</feature>
<feature type="region of interest" description="Disordered" evidence="1">
    <location>
        <begin position="37"/>
        <end position="73"/>
    </location>
</feature>
<dbReference type="OrthoDB" id="272077at2759"/>
<feature type="compositionally biased region" description="Basic and acidic residues" evidence="1">
    <location>
        <begin position="1039"/>
        <end position="1050"/>
    </location>
</feature>
<keyword evidence="3" id="KW-1185">Reference proteome</keyword>
<feature type="compositionally biased region" description="Acidic residues" evidence="1">
    <location>
        <begin position="1053"/>
        <end position="1065"/>
    </location>
</feature>
<feature type="compositionally biased region" description="Low complexity" evidence="1">
    <location>
        <begin position="37"/>
        <end position="58"/>
    </location>
</feature>
<dbReference type="GeneID" id="25265707"/>
<dbReference type="InParanoid" id="A0A066VMG0"/>
<accession>A0A066VMG0</accession>
<feature type="region of interest" description="Disordered" evidence="1">
    <location>
        <begin position="349"/>
        <end position="421"/>
    </location>
</feature>
<gene>
    <name evidence="2" type="ORF">K437DRAFT_264405</name>
</gene>
<feature type="compositionally biased region" description="Basic residues" evidence="1">
    <location>
        <begin position="1192"/>
        <end position="1201"/>
    </location>
</feature>
<feature type="region of interest" description="Disordered" evidence="1">
    <location>
        <begin position="1468"/>
        <end position="1501"/>
    </location>
</feature>
<feature type="compositionally biased region" description="Basic residues" evidence="1">
    <location>
        <begin position="392"/>
        <end position="402"/>
    </location>
</feature>
<dbReference type="RefSeq" id="XP_013241222.1">
    <property type="nucleotide sequence ID" value="XM_013385768.1"/>
</dbReference>
<feature type="region of interest" description="Disordered" evidence="1">
    <location>
        <begin position="949"/>
        <end position="971"/>
    </location>
</feature>
<feature type="region of interest" description="Disordered" evidence="1">
    <location>
        <begin position="1192"/>
        <end position="1215"/>
    </location>
</feature>
<reference evidence="2 3" key="1">
    <citation type="submission" date="2014-05" db="EMBL/GenBank/DDBJ databases">
        <title>Draft genome sequence of a rare smut relative, Tilletiaria anomala UBC 951.</title>
        <authorList>
            <consortium name="DOE Joint Genome Institute"/>
            <person name="Toome M."/>
            <person name="Kuo A."/>
            <person name="Henrissat B."/>
            <person name="Lipzen A."/>
            <person name="Tritt A."/>
            <person name="Yoshinaga Y."/>
            <person name="Zane M."/>
            <person name="Barry K."/>
            <person name="Grigoriev I.V."/>
            <person name="Spatafora J.W."/>
            <person name="Aimea M.C."/>
        </authorList>
    </citation>
    <scope>NUCLEOTIDE SEQUENCE [LARGE SCALE GENOMIC DNA]</scope>
    <source>
        <strain evidence="2 3">UBC 951</strain>
    </source>
</reference>
<feature type="compositionally biased region" description="Basic and acidic residues" evidence="1">
    <location>
        <begin position="949"/>
        <end position="966"/>
    </location>
</feature>
<dbReference type="Proteomes" id="UP000027361">
    <property type="component" value="Unassembled WGS sequence"/>
</dbReference>
<evidence type="ECO:0000313" key="3">
    <source>
        <dbReference type="Proteomes" id="UP000027361"/>
    </source>
</evidence>
<sequence length="1517" mass="164436">MAPASSNATSHSGSLAGTGSLLELSPFGNDLSMSTFASASGSTSQQSTPIPAGGAAAAGSGGRNSPFTSSGGFRLGTAGTFAAANPARDHGHLPPWSPGNVPTVSLAAADGAAAIDYHPNNSYQGHARVPPLPALRRGSHLRDTTEHDEPLSESEHDPATGAVPGAGGAEWIGKVQDVRDVDFTREAGLGHEWGLHDRMHDEPSMGVSGSQQQSRDSRYRVISFPPSGARAEAEAAAAGSSSGPFSPLSLSPDMEYMYLLPRRGAAEDCSAALTRLDKIRKANDAKRILRVKSLIKHRLKKKNGHAEKDSDSASELIDFGKAYEGVKLKIAALPGVNILGQGAAKAASTTPGAAASPLPSRSGTPVCKNAHAVNGSTIGTAKAEERENGSSVHRHDRKRHDRKATSRGAGMPPKRSGTDSTVIAPISASSATAAASVAQPILPTAVTATASAAMPFAAPSSSSPHHAFEPFLNALLPPARRGSAAAVSATRPLQMTQLRAEFKSRSSESDTSSSEEEKGRTAANRWAVRSGDSAGSASEDEISSEVDVKQISLQHGRGSTKRKQKRRLPQLLGDHSYRRGEALGDTESEADEAMTMAASADEAAMAAGELSRPSSSVGHGHLRTSSVGLHVSRGLHYATAQSRNRRAMERYSPAPCKLLNGSAALDNASYEEIGNIVLRSNTRSPAPSKAPGLMFTQGHPVATATPGSSNSSRTDLNAIGSVMQGAGSGIVRGQSPSMFSEGGLELERQQTNASSRYENFLQRWNTNNTLTSQTSIGRSSTLRNVLRNPARFLSRGKKRDTDAASVVSTPQAEDHDKALDNLIGKALQQAPPEDLGEKMEYDILYENQRGLLFFGVPRFSSRVLFIGDPSPWTSGTTGRNVAYTVANAQLPDPSWEWVHSEWMIDMSGDTDEAGWQYSRDFGHKYYRALHMLPNIGFVKLKGKERALGHMERKAARAEKRKQKEETREDDGLEALKRTALARSAKWQGSSDPWMFVRRRRWIRLRRRKALLAKHHTKAITTPSAEEPTKSHALEAATPDDVKKTVRHPLENSELMESDTESDDLGMDSSTTSEDDEVFWAPAMGHGSGFLPRRRPGNVHDGDPNLFKESEYLRKRLRHAKEFTGTVRELKSLIPAIVDPKKAKSLRKGDLPAVQEEIDARNPFISWKLVKRRLADDDLAFAGASLRTRERRFQHKQTRKTASKGQALHPGLPESLTSGNPVQALEAAVEDGDDTVIVHERSVQPQALDETSWTRDALVEINFRRVVRVLKACKVDRQKVELWRLWLGADSYSHAVEEPLLEDLKILGLAGQTASSVNDKIFLDKRMRALRKWQAMQILPDPTDVWDVLERRLDQVMLLFEYQGSRATLVRLLLSQHAITHPGHVFCGRAGNLDVPSELLAMHQHGTPSELGIDRPHSIDAQPWREAALPRLQFWSDLYSCSGDIKDRADMTSTAQSYITNTLVRPKSTAPEPLLGHQGLASVSNSPSNEAEAVTRPFSAPPFQLRQHLHATSINSKQ</sequence>
<feature type="compositionally biased region" description="Basic residues" evidence="1">
    <location>
        <begin position="558"/>
        <end position="568"/>
    </location>
</feature>
<evidence type="ECO:0000256" key="1">
    <source>
        <dbReference type="SAM" id="MobiDB-lite"/>
    </source>
</evidence>
<evidence type="ECO:0000313" key="2">
    <source>
        <dbReference type="EMBL" id="KDN39939.1"/>
    </source>
</evidence>
<organism evidence="2 3">
    <name type="scientific">Tilletiaria anomala (strain ATCC 24038 / CBS 436.72 / UBC 951)</name>
    <dbReference type="NCBI Taxonomy" id="1037660"/>
    <lineage>
        <taxon>Eukaryota</taxon>
        <taxon>Fungi</taxon>
        <taxon>Dikarya</taxon>
        <taxon>Basidiomycota</taxon>
        <taxon>Ustilaginomycotina</taxon>
        <taxon>Exobasidiomycetes</taxon>
        <taxon>Georgefischeriales</taxon>
        <taxon>Tilletiariaceae</taxon>
        <taxon>Tilletiaria</taxon>
    </lineage>
</organism>
<dbReference type="HOGENOM" id="CLU_247925_0_0_1"/>
<name>A0A066VMG0_TILAU</name>
<proteinExistence type="predicted"/>
<dbReference type="EMBL" id="JMSN01000097">
    <property type="protein sequence ID" value="KDN39939.1"/>
    <property type="molecule type" value="Genomic_DNA"/>
</dbReference>
<comment type="caution">
    <text evidence="2">The sequence shown here is derived from an EMBL/GenBank/DDBJ whole genome shotgun (WGS) entry which is preliminary data.</text>
</comment>
<feature type="region of interest" description="Disordered" evidence="1">
    <location>
        <begin position="141"/>
        <end position="168"/>
    </location>
</feature>
<feature type="region of interest" description="Disordered" evidence="1">
    <location>
        <begin position="195"/>
        <end position="217"/>
    </location>
</feature>
<feature type="region of interest" description="Disordered" evidence="1">
    <location>
        <begin position="1017"/>
        <end position="1072"/>
    </location>
</feature>